<evidence type="ECO:0000313" key="2">
    <source>
        <dbReference type="Proteomes" id="UP001458880"/>
    </source>
</evidence>
<accession>A0AAW1I8D3</accession>
<comment type="caution">
    <text evidence="1">The sequence shown here is derived from an EMBL/GenBank/DDBJ whole genome shotgun (WGS) entry which is preliminary data.</text>
</comment>
<dbReference type="AlphaFoldDB" id="A0AAW1I8D3"/>
<keyword evidence="2" id="KW-1185">Reference proteome</keyword>
<gene>
    <name evidence="1" type="ORF">QE152_g37968</name>
</gene>
<sequence>MKRHSEISRRKAQFMNPARAQKLNKFIVNDRFKKLNEVYNNLYLKSHHERFMMWMRKVATKQSATSRLFWPTRGLKECIYSLPNTLESVIIAGCARGLKECIYSLPNTLESVIIAGCVNALGSALSPMIIFKAKRLKPELYDNLPWRSLAEKSAKSVMTN</sequence>
<name>A0AAW1I8D3_POPJA</name>
<protein>
    <submittedName>
        <fullName evidence="1">Uncharacterized protein</fullName>
    </submittedName>
</protein>
<dbReference type="EMBL" id="JASPKY010000772">
    <property type="protein sequence ID" value="KAK9685523.1"/>
    <property type="molecule type" value="Genomic_DNA"/>
</dbReference>
<proteinExistence type="predicted"/>
<evidence type="ECO:0000313" key="1">
    <source>
        <dbReference type="EMBL" id="KAK9685523.1"/>
    </source>
</evidence>
<organism evidence="1 2">
    <name type="scientific">Popillia japonica</name>
    <name type="common">Japanese beetle</name>
    <dbReference type="NCBI Taxonomy" id="7064"/>
    <lineage>
        <taxon>Eukaryota</taxon>
        <taxon>Metazoa</taxon>
        <taxon>Ecdysozoa</taxon>
        <taxon>Arthropoda</taxon>
        <taxon>Hexapoda</taxon>
        <taxon>Insecta</taxon>
        <taxon>Pterygota</taxon>
        <taxon>Neoptera</taxon>
        <taxon>Endopterygota</taxon>
        <taxon>Coleoptera</taxon>
        <taxon>Polyphaga</taxon>
        <taxon>Scarabaeiformia</taxon>
        <taxon>Scarabaeidae</taxon>
        <taxon>Rutelinae</taxon>
        <taxon>Popillia</taxon>
    </lineage>
</organism>
<dbReference type="Proteomes" id="UP001458880">
    <property type="component" value="Unassembled WGS sequence"/>
</dbReference>
<reference evidence="1 2" key="1">
    <citation type="journal article" date="2024" name="BMC Genomics">
        <title>De novo assembly and annotation of Popillia japonica's genome with initial clues to its potential as an invasive pest.</title>
        <authorList>
            <person name="Cucini C."/>
            <person name="Boschi S."/>
            <person name="Funari R."/>
            <person name="Cardaioli E."/>
            <person name="Iannotti N."/>
            <person name="Marturano G."/>
            <person name="Paoli F."/>
            <person name="Bruttini M."/>
            <person name="Carapelli A."/>
            <person name="Frati F."/>
            <person name="Nardi F."/>
        </authorList>
    </citation>
    <scope>NUCLEOTIDE SEQUENCE [LARGE SCALE GENOMIC DNA]</scope>
    <source>
        <strain evidence="1">DMR45628</strain>
    </source>
</reference>